<proteinExistence type="inferred from homology"/>
<comment type="caution">
    <text evidence="3">The sequence shown here is derived from an EMBL/GenBank/DDBJ whole genome shotgun (WGS) entry which is preliminary data.</text>
</comment>
<dbReference type="PRINTS" id="PR00081">
    <property type="entry name" value="GDHRDH"/>
</dbReference>
<keyword evidence="4" id="KW-1185">Reference proteome</keyword>
<dbReference type="Proteomes" id="UP000753724">
    <property type="component" value="Unassembled WGS sequence"/>
</dbReference>
<evidence type="ECO:0000256" key="1">
    <source>
        <dbReference type="ARBA" id="ARBA00006484"/>
    </source>
</evidence>
<dbReference type="SUPFAM" id="SSF51735">
    <property type="entry name" value="NAD(P)-binding Rossmann-fold domains"/>
    <property type="match status" value="1"/>
</dbReference>
<accession>A0ABW9XH48</accession>
<dbReference type="InterPro" id="IPR036291">
    <property type="entry name" value="NAD(P)-bd_dom_sf"/>
</dbReference>
<evidence type="ECO:0000313" key="3">
    <source>
        <dbReference type="EMBL" id="NBC37793.1"/>
    </source>
</evidence>
<dbReference type="Gene3D" id="3.40.50.720">
    <property type="entry name" value="NAD(P)-binding Rossmann-like Domain"/>
    <property type="match status" value="1"/>
</dbReference>
<dbReference type="InterPro" id="IPR002347">
    <property type="entry name" value="SDR_fam"/>
</dbReference>
<dbReference type="EMBL" id="JAAAPO010000006">
    <property type="protein sequence ID" value="NBC37793.1"/>
    <property type="molecule type" value="Genomic_DNA"/>
</dbReference>
<dbReference type="PANTHER" id="PTHR24321:SF15">
    <property type="entry name" value="OXIDOREDUCTASE UCPA"/>
    <property type="match status" value="1"/>
</dbReference>
<organism evidence="3 4">
    <name type="scientific">Novosphingobium ovatum</name>
    <dbReference type="NCBI Taxonomy" id="1908523"/>
    <lineage>
        <taxon>Bacteria</taxon>
        <taxon>Pseudomonadati</taxon>
        <taxon>Pseudomonadota</taxon>
        <taxon>Alphaproteobacteria</taxon>
        <taxon>Sphingomonadales</taxon>
        <taxon>Sphingomonadaceae</taxon>
        <taxon>Novosphingobium</taxon>
    </lineage>
</organism>
<sequence>MGRLDGKVAVILGASDERSMGFATARRFAEEGAKVVLAARRGDAASALAARVGGIGATCDITSEADLEALAALAINTYGRLDVAVNYSGVDVAEPVLQSTAEGLRKSSEVHFVGAVLFIKQMALAMADGGSIITTSSMTVLNQAPNYAAYAGAKAGADTAVRIAANELGERGIRVNSIAPGFTRSAMTDAYFEMEAVTKAFAKEIPLGKFVTVEDIAETALWLAAEARSTTGQLIDVTGGQTLRRVPLPIDFA</sequence>
<comment type="similarity">
    <text evidence="1">Belongs to the short-chain dehydrogenases/reductases (SDR) family.</text>
</comment>
<dbReference type="CDD" id="cd05233">
    <property type="entry name" value="SDR_c"/>
    <property type="match status" value="1"/>
</dbReference>
<dbReference type="Pfam" id="PF13561">
    <property type="entry name" value="adh_short_C2"/>
    <property type="match status" value="1"/>
</dbReference>
<dbReference type="RefSeq" id="WP_161720198.1">
    <property type="nucleotide sequence ID" value="NZ_JAAAPO010000006.1"/>
</dbReference>
<reference evidence="4" key="1">
    <citation type="submission" date="2020-01" db="EMBL/GenBank/DDBJ databases">
        <title>Sphingomonas sp. strain CSW-10.</title>
        <authorList>
            <person name="Chen W.-M."/>
        </authorList>
    </citation>
    <scope>NUCLEOTIDE SEQUENCE [LARGE SCALE GENOMIC DNA]</scope>
    <source>
        <strain evidence="4">FSY-8</strain>
    </source>
</reference>
<evidence type="ECO:0000313" key="4">
    <source>
        <dbReference type="Proteomes" id="UP000753724"/>
    </source>
</evidence>
<dbReference type="PANTHER" id="PTHR24321">
    <property type="entry name" value="DEHYDROGENASES, SHORT CHAIN"/>
    <property type="match status" value="1"/>
</dbReference>
<gene>
    <name evidence="3" type="ORF">GTZ99_14655</name>
</gene>
<evidence type="ECO:0000256" key="2">
    <source>
        <dbReference type="ARBA" id="ARBA00023002"/>
    </source>
</evidence>
<protein>
    <submittedName>
        <fullName evidence="3">SDR family oxidoreductase</fullName>
    </submittedName>
</protein>
<keyword evidence="2" id="KW-0560">Oxidoreductase</keyword>
<name>A0ABW9XH48_9SPHN</name>